<reference evidence="1 2" key="1">
    <citation type="journal article" date="2016" name="Front. Microbiol.">
        <title>Single-Cell (Meta-)Genomics of a Dimorphic Candidatus Thiomargarita nelsonii Reveals Genomic Plasticity.</title>
        <authorList>
            <person name="Flood B.E."/>
            <person name="Fliss P."/>
            <person name="Jones D.S."/>
            <person name="Dick G.J."/>
            <person name="Jain S."/>
            <person name="Kaster A.K."/>
            <person name="Winkel M."/>
            <person name="Mussmann M."/>
            <person name="Bailey J."/>
        </authorList>
    </citation>
    <scope>NUCLEOTIDE SEQUENCE [LARGE SCALE GENOMIC DNA]</scope>
    <source>
        <strain evidence="1">Hydrate Ridge</strain>
    </source>
</reference>
<gene>
    <name evidence="1" type="ORF">PN36_16575</name>
</gene>
<dbReference type="Proteomes" id="UP000030428">
    <property type="component" value="Unassembled WGS sequence"/>
</dbReference>
<accession>A0A0A6PC92</accession>
<evidence type="ECO:0000313" key="1">
    <source>
        <dbReference type="EMBL" id="KHD08328.1"/>
    </source>
</evidence>
<organism evidence="1 2">
    <name type="scientific">Candidatus Thiomargarita nelsonii</name>
    <dbReference type="NCBI Taxonomy" id="1003181"/>
    <lineage>
        <taxon>Bacteria</taxon>
        <taxon>Pseudomonadati</taxon>
        <taxon>Pseudomonadota</taxon>
        <taxon>Gammaproteobacteria</taxon>
        <taxon>Thiotrichales</taxon>
        <taxon>Thiotrichaceae</taxon>
        <taxon>Thiomargarita</taxon>
    </lineage>
</organism>
<proteinExistence type="predicted"/>
<comment type="caution">
    <text evidence="1">The sequence shown here is derived from an EMBL/GenBank/DDBJ whole genome shotgun (WGS) entry which is preliminary data.</text>
</comment>
<sequence length="100" mass="11520">MNKQFENYFLKALYNAKIEQITQTYKEKGFSCRTNVKIDDVQFDVIVQTPDKVIAFDIQVSPSQEELKGVKKRHEKAKALGYNFRVVKINKPINPTIAIG</sequence>
<keyword evidence="2" id="KW-1185">Reference proteome</keyword>
<dbReference type="EMBL" id="JSZA02000062">
    <property type="protein sequence ID" value="KHD08328.1"/>
    <property type="molecule type" value="Genomic_DNA"/>
</dbReference>
<dbReference type="AlphaFoldDB" id="A0A0A6PC92"/>
<name>A0A0A6PC92_9GAMM</name>
<evidence type="ECO:0000313" key="2">
    <source>
        <dbReference type="Proteomes" id="UP000030428"/>
    </source>
</evidence>
<protein>
    <submittedName>
        <fullName evidence="1">Uncharacterized protein</fullName>
    </submittedName>
</protein>